<keyword evidence="6 7" id="KW-0411">Iron-sulfur</keyword>
<dbReference type="GO" id="GO:0051536">
    <property type="term" value="F:iron-sulfur cluster binding"/>
    <property type="evidence" value="ECO:0007669"/>
    <property type="project" value="UniProtKB-KW"/>
</dbReference>
<dbReference type="GO" id="GO:0017183">
    <property type="term" value="P:protein histidyl modification to diphthamide"/>
    <property type="evidence" value="ECO:0007669"/>
    <property type="project" value="UniProtKB-UniPathway"/>
</dbReference>
<keyword evidence="5 7" id="KW-0408">Iron</keyword>
<dbReference type="GO" id="GO:0090560">
    <property type="term" value="F:2-(3-amino-3-carboxypropyl)histidine synthase activity"/>
    <property type="evidence" value="ECO:0007669"/>
    <property type="project" value="InterPro"/>
</dbReference>
<dbReference type="UniPathway" id="UPA00559"/>
<dbReference type="RefSeq" id="XP_031855453.1">
    <property type="nucleotide sequence ID" value="XM_031999562.1"/>
</dbReference>
<comment type="subcellular location">
    <subcellularLocation>
        <location evidence="7">Cytoplasm</location>
    </subcellularLocation>
</comment>
<evidence type="ECO:0000256" key="3">
    <source>
        <dbReference type="ARBA" id="ARBA00006179"/>
    </source>
</evidence>
<evidence type="ECO:0000313" key="10">
    <source>
        <dbReference type="Proteomes" id="UP000398389"/>
    </source>
</evidence>
<dbReference type="Pfam" id="PF01866">
    <property type="entry name" value="Diphthamide_syn"/>
    <property type="match status" value="1"/>
</dbReference>
<keyword evidence="10" id="KW-1185">Reference proteome</keyword>
<dbReference type="Gene3D" id="3.40.50.11840">
    <property type="entry name" value="Diphthamide synthesis DPH1/DPH2 domain 1"/>
    <property type="match status" value="1"/>
</dbReference>
<comment type="cofactor">
    <cofactor evidence="1">
        <name>[4Fe-4S] cluster</name>
        <dbReference type="ChEBI" id="CHEBI:49883"/>
    </cofactor>
</comment>
<sequence length="617" mass="68965">MTSEISVPAPVLSTNHQFYRTEQLHRKGPRILAHDLISKFSLDLVAKQILDFEITKLSENDSQSCKCTGSDTLSADTKSKCASTKLSQKTTAIALQFPDKLIPDSAYITHELNHQIENVYKSSEFSNQLTLPRLFVLGDSSYSPCCVDVVAAQHIYAHIIVHFGTACLNPVSNAQVIYVFGKEKLGFGKENLLKAINETYNNEPEIENVVFVYDPEFEYELVGFVNANFDNNGDNSTPQVINTLLKKPSDSSVIIPSITSSTQQEITDPSFLQIPGRDIENKNFDTDEFLSSGSIFYVTYGTPSPSYLLHLTTLGSRVFIIDGTRAEACVKTPETNLQRRYRSMNEARMASTIGILINTLSLRDVSDAITRIQQWITAAGKKYYTFVVGKPNVPKLANFDVVDVWVVLGCPRGGIIMSNNGGQNPDYYKPIITPYELKLALQPMVTWTGKWAIQLENVLNNMRNLGLEDEEEEEEVQNKPNDEPIDDDESEPPEFDPVTGKYVSTSRPLHTRRITHLDVQTEEDEEDFKNSSSESNGSQSKGLVVRHSSHLVIRNTVSTAADHLYNKLSWTGLGSDFKEVDEEEGNEKRYAEVERGRGGVARSYGIVDDHSETSNKN</sequence>
<dbReference type="InterPro" id="IPR016435">
    <property type="entry name" value="DPH1/DPH2"/>
</dbReference>
<dbReference type="InterPro" id="IPR010014">
    <property type="entry name" value="DHP2"/>
</dbReference>
<accession>A0A5E8C4R6</accession>
<dbReference type="SFLD" id="SFLDG01121">
    <property type="entry name" value="Diphthamide_biosynthesis"/>
    <property type="match status" value="1"/>
</dbReference>
<evidence type="ECO:0000313" key="9">
    <source>
        <dbReference type="EMBL" id="VVT56136.1"/>
    </source>
</evidence>
<gene>
    <name evidence="9" type="ORF">SAPINGB_P004847</name>
</gene>
<dbReference type="NCBIfam" id="TIGR00322">
    <property type="entry name" value="diphth2_R"/>
    <property type="match status" value="1"/>
</dbReference>
<feature type="compositionally biased region" description="Basic and acidic residues" evidence="8">
    <location>
        <begin position="607"/>
        <end position="617"/>
    </location>
</feature>
<proteinExistence type="inferred from homology"/>
<reference evidence="9 10" key="1">
    <citation type="submission" date="2019-09" db="EMBL/GenBank/DDBJ databases">
        <authorList>
            <person name="Brejova B."/>
        </authorList>
    </citation>
    <scope>NUCLEOTIDE SEQUENCE [LARGE SCALE GENOMIC DNA]</scope>
</reference>
<organism evidence="9 10">
    <name type="scientific">Magnusiomyces paraingens</name>
    <dbReference type="NCBI Taxonomy" id="2606893"/>
    <lineage>
        <taxon>Eukaryota</taxon>
        <taxon>Fungi</taxon>
        <taxon>Dikarya</taxon>
        <taxon>Ascomycota</taxon>
        <taxon>Saccharomycotina</taxon>
        <taxon>Dipodascomycetes</taxon>
        <taxon>Dipodascales</taxon>
        <taxon>Dipodascaceae</taxon>
        <taxon>Magnusiomyces</taxon>
    </lineage>
</organism>
<feature type="compositionally biased region" description="Basic and acidic residues" evidence="8">
    <location>
        <begin position="586"/>
        <end position="597"/>
    </location>
</feature>
<feature type="compositionally biased region" description="Low complexity" evidence="8">
    <location>
        <begin position="530"/>
        <end position="542"/>
    </location>
</feature>
<keyword evidence="4 7" id="KW-0479">Metal-binding</keyword>
<dbReference type="EMBL" id="CABVLU010000004">
    <property type="protein sequence ID" value="VVT56136.1"/>
    <property type="molecule type" value="Genomic_DNA"/>
</dbReference>
<dbReference type="OrthoDB" id="449241at2759"/>
<dbReference type="GeneID" id="43583662"/>
<evidence type="ECO:0000256" key="5">
    <source>
        <dbReference type="ARBA" id="ARBA00023004"/>
    </source>
</evidence>
<evidence type="ECO:0000256" key="1">
    <source>
        <dbReference type="ARBA" id="ARBA00001966"/>
    </source>
</evidence>
<dbReference type="NCBIfam" id="TIGR00272">
    <property type="entry name" value="DPH2"/>
    <property type="match status" value="1"/>
</dbReference>
<evidence type="ECO:0000256" key="8">
    <source>
        <dbReference type="SAM" id="MobiDB-lite"/>
    </source>
</evidence>
<protein>
    <recommendedName>
        <fullName evidence="7">2-(3-amino-3-carboxypropyl)histidine synthase subunit 2</fullName>
    </recommendedName>
</protein>
<evidence type="ECO:0000256" key="6">
    <source>
        <dbReference type="ARBA" id="ARBA00023014"/>
    </source>
</evidence>
<comment type="function">
    <text evidence="7">Required for the first step of diphthamide biosynthesis, a post-translational modification of histidine which occurs in elongation factor 2. DPH1 and DPH2 transfer a 3-amino-3-carboxypropyl (ACP) group from S-adenosyl-L-methionine (SAM) to a histidine residue, the reaction is assisted by a reduction system comprising DPH3 and a NADH-dependent reductase. Facilitates the reduction of the catalytic iron-sulfur cluster found in the DPH1 subunit.</text>
</comment>
<dbReference type="PANTHER" id="PTHR10762:SF2">
    <property type="entry name" value="2-(3-AMINO-3-CARBOXYPROPYL)HISTIDINE SYNTHASE SUBUNIT 2"/>
    <property type="match status" value="1"/>
</dbReference>
<dbReference type="SFLD" id="SFLDS00032">
    <property type="entry name" value="Radical_SAM_3-amino-3-carboxyp"/>
    <property type="match status" value="1"/>
</dbReference>
<evidence type="ECO:0000256" key="2">
    <source>
        <dbReference type="ARBA" id="ARBA00005156"/>
    </source>
</evidence>
<dbReference type="GO" id="GO:0005737">
    <property type="term" value="C:cytoplasm"/>
    <property type="evidence" value="ECO:0007669"/>
    <property type="project" value="UniProtKB-SubCell"/>
</dbReference>
<comment type="pathway">
    <text evidence="2 7">Protein modification; peptidyl-diphthamide biosynthesis.</text>
</comment>
<comment type="similarity">
    <text evidence="3 7">Belongs to the DPH1/DPH2 family. DPH2 subfamily.</text>
</comment>
<dbReference type="InterPro" id="IPR042265">
    <property type="entry name" value="DPH1/DPH2_3"/>
</dbReference>
<dbReference type="GO" id="GO:0046872">
    <property type="term" value="F:metal ion binding"/>
    <property type="evidence" value="ECO:0007669"/>
    <property type="project" value="UniProtKB-KW"/>
</dbReference>
<dbReference type="Gene3D" id="3.40.50.11860">
    <property type="entry name" value="Diphthamide synthesis DPH1/DPH2 domain 3"/>
    <property type="match status" value="1"/>
</dbReference>
<dbReference type="AlphaFoldDB" id="A0A5E8C4R6"/>
<feature type="region of interest" description="Disordered" evidence="8">
    <location>
        <begin position="468"/>
        <end position="543"/>
    </location>
</feature>
<dbReference type="FunFam" id="3.40.50.11860:FF:000001">
    <property type="entry name" value="2-(3-amino-3-carboxypropyl)histidine synthase subunit 2"/>
    <property type="match status" value="1"/>
</dbReference>
<dbReference type="InterPro" id="IPR042263">
    <property type="entry name" value="DPH1/DPH2_1"/>
</dbReference>
<dbReference type="Proteomes" id="UP000398389">
    <property type="component" value="Unassembled WGS sequence"/>
</dbReference>
<feature type="region of interest" description="Disordered" evidence="8">
    <location>
        <begin position="578"/>
        <end position="617"/>
    </location>
</feature>
<keyword evidence="7" id="KW-0963">Cytoplasm</keyword>
<dbReference type="PANTHER" id="PTHR10762">
    <property type="entry name" value="DIPHTHAMIDE BIOSYNTHESIS PROTEIN"/>
    <property type="match status" value="1"/>
</dbReference>
<feature type="compositionally biased region" description="Acidic residues" evidence="8">
    <location>
        <begin position="483"/>
        <end position="494"/>
    </location>
</feature>
<evidence type="ECO:0000256" key="4">
    <source>
        <dbReference type="ARBA" id="ARBA00022723"/>
    </source>
</evidence>
<evidence type="ECO:0000256" key="7">
    <source>
        <dbReference type="RuleBase" id="RU364133"/>
    </source>
</evidence>
<name>A0A5E8C4R6_9ASCO</name>